<comment type="function">
    <text evidence="7">May be involved in the degradation of misfolded endoplasmic reticulum (ER) luminal proteins.</text>
</comment>
<keyword evidence="3 7" id="KW-0812">Transmembrane</keyword>
<evidence type="ECO:0000256" key="7">
    <source>
        <dbReference type="RuleBase" id="RU363059"/>
    </source>
</evidence>
<name>A0A9W8BBN3_9FUNG</name>
<evidence type="ECO:0000256" key="4">
    <source>
        <dbReference type="ARBA" id="ARBA00022824"/>
    </source>
</evidence>
<keyword evidence="6 7" id="KW-0472">Membrane</keyword>
<dbReference type="OrthoDB" id="1716531at2759"/>
<evidence type="ECO:0000313" key="10">
    <source>
        <dbReference type="Proteomes" id="UP001151582"/>
    </source>
</evidence>
<evidence type="ECO:0000256" key="2">
    <source>
        <dbReference type="ARBA" id="ARBA00008917"/>
    </source>
</evidence>
<feature type="region of interest" description="Disordered" evidence="8">
    <location>
        <begin position="224"/>
        <end position="243"/>
    </location>
</feature>
<feature type="transmembrane region" description="Helical" evidence="7">
    <location>
        <begin position="146"/>
        <end position="165"/>
    </location>
</feature>
<feature type="transmembrane region" description="Helical" evidence="7">
    <location>
        <begin position="118"/>
        <end position="134"/>
    </location>
</feature>
<sequence length="243" mass="28262">MSDSPIDQLRSWFGRLPLLTRVMFTATITFACLISFMKITAPWPLVWPLVLQRFQVWRLVTCYFAQPLILSTLFDMYMLVQYSSRLETDVYARRKGDYAFFICFIMASGWLLSYFQQFYMLFDVLLFAIVYLWSRHFPTQRVRFIFGIEFQGMFLPWALLALSFLQQNVLPLTEVFGILAAHIFHHLTQPSQSPRGPPLLSTPTFFHRMFSDNRDAFGAQRVATTASRAPPSHPWGTGRTLGN</sequence>
<comment type="similarity">
    <text evidence="2 7">Belongs to the derlin family.</text>
</comment>
<dbReference type="InterPro" id="IPR007599">
    <property type="entry name" value="DER1"/>
</dbReference>
<proteinExistence type="inferred from homology"/>
<keyword evidence="4 7" id="KW-0256">Endoplasmic reticulum</keyword>
<dbReference type="Proteomes" id="UP001151582">
    <property type="component" value="Unassembled WGS sequence"/>
</dbReference>
<comment type="subcellular location">
    <subcellularLocation>
        <location evidence="1 7">Endoplasmic reticulum membrane</location>
        <topology evidence="1 7">Multi-pass membrane protein</topology>
    </subcellularLocation>
</comment>
<comment type="caution">
    <text evidence="9">The sequence shown here is derived from an EMBL/GenBank/DDBJ whole genome shotgun (WGS) entry which is preliminary data.</text>
</comment>
<evidence type="ECO:0000256" key="8">
    <source>
        <dbReference type="SAM" id="MobiDB-lite"/>
    </source>
</evidence>
<reference evidence="9" key="1">
    <citation type="submission" date="2022-07" db="EMBL/GenBank/DDBJ databases">
        <title>Phylogenomic reconstructions and comparative analyses of Kickxellomycotina fungi.</title>
        <authorList>
            <person name="Reynolds N.K."/>
            <person name="Stajich J.E."/>
            <person name="Barry K."/>
            <person name="Grigoriev I.V."/>
            <person name="Crous P."/>
            <person name="Smith M.E."/>
        </authorList>
    </citation>
    <scope>NUCLEOTIDE SEQUENCE</scope>
    <source>
        <strain evidence="9">RSA 567</strain>
    </source>
</reference>
<dbReference type="EMBL" id="JANBQB010000058">
    <property type="protein sequence ID" value="KAJ1983370.1"/>
    <property type="molecule type" value="Genomic_DNA"/>
</dbReference>
<gene>
    <name evidence="9" type="ORF">H4R34_001320</name>
</gene>
<feature type="transmembrane region" description="Helical" evidence="7">
    <location>
        <begin position="95"/>
        <end position="112"/>
    </location>
</feature>
<protein>
    <recommendedName>
        <fullName evidence="7">Derlin</fullName>
    </recommendedName>
</protein>
<dbReference type="PANTHER" id="PTHR11009">
    <property type="entry name" value="DER1-LIKE PROTEIN, DERLIN"/>
    <property type="match status" value="1"/>
</dbReference>
<dbReference type="SUPFAM" id="SSF144091">
    <property type="entry name" value="Rhomboid-like"/>
    <property type="match status" value="1"/>
</dbReference>
<dbReference type="AlphaFoldDB" id="A0A9W8BBN3"/>
<dbReference type="GO" id="GO:0006950">
    <property type="term" value="P:response to stress"/>
    <property type="evidence" value="ECO:0007669"/>
    <property type="project" value="UniProtKB-ARBA"/>
</dbReference>
<dbReference type="Pfam" id="PF04511">
    <property type="entry name" value="DER1"/>
    <property type="match status" value="1"/>
</dbReference>
<feature type="transmembrane region" description="Helical" evidence="7">
    <location>
        <begin position="12"/>
        <end position="36"/>
    </location>
</feature>
<evidence type="ECO:0000256" key="5">
    <source>
        <dbReference type="ARBA" id="ARBA00022989"/>
    </source>
</evidence>
<dbReference type="InterPro" id="IPR035952">
    <property type="entry name" value="Rhomboid-like_sf"/>
</dbReference>
<organism evidence="9 10">
    <name type="scientific">Dimargaris verticillata</name>
    <dbReference type="NCBI Taxonomy" id="2761393"/>
    <lineage>
        <taxon>Eukaryota</taxon>
        <taxon>Fungi</taxon>
        <taxon>Fungi incertae sedis</taxon>
        <taxon>Zoopagomycota</taxon>
        <taxon>Kickxellomycotina</taxon>
        <taxon>Dimargaritomycetes</taxon>
        <taxon>Dimargaritales</taxon>
        <taxon>Dimargaritaceae</taxon>
        <taxon>Dimargaris</taxon>
    </lineage>
</organism>
<evidence type="ECO:0000313" key="9">
    <source>
        <dbReference type="EMBL" id="KAJ1983370.1"/>
    </source>
</evidence>
<dbReference type="GO" id="GO:0005789">
    <property type="term" value="C:endoplasmic reticulum membrane"/>
    <property type="evidence" value="ECO:0007669"/>
    <property type="project" value="UniProtKB-SubCell"/>
</dbReference>
<accession>A0A9W8BBN3</accession>
<feature type="transmembrane region" description="Helical" evidence="7">
    <location>
        <begin position="56"/>
        <end position="74"/>
    </location>
</feature>
<evidence type="ECO:0000256" key="3">
    <source>
        <dbReference type="ARBA" id="ARBA00022692"/>
    </source>
</evidence>
<keyword evidence="10" id="KW-1185">Reference proteome</keyword>
<evidence type="ECO:0000256" key="6">
    <source>
        <dbReference type="ARBA" id="ARBA00023136"/>
    </source>
</evidence>
<evidence type="ECO:0000256" key="1">
    <source>
        <dbReference type="ARBA" id="ARBA00004477"/>
    </source>
</evidence>
<keyword evidence="5 7" id="KW-1133">Transmembrane helix</keyword>